<dbReference type="RefSeq" id="WP_161138573.1">
    <property type="nucleotide sequence ID" value="NZ_SPKJ01000001.1"/>
</dbReference>
<name>A0A964T0P3_9HYPH</name>
<keyword evidence="2" id="KW-0996">Nickel insertion</keyword>
<sequence length="285" mass="30424">MNAIPPSVDAPASTQLELHFCGRGGQTVLERRRVHYPFSMGPLHPWPNTAGGAVAWLQSVSGGLYSGERIAISLAATGREVVVKVAATAAAVVRACAVPARQDIRLHVTGGAVLMWHPRLHILLPGGALTQCIEAAVDADSTLIFHEGFCAHRPAGSGDASTASFDVFRSEIRLRRTDTGPLFHEAGYLHGRDFDAAPPGVIGRYRAFGAIHVVSARLSRAEPLRRALVERLHRPGAVYGGVAPFSREAGFVLRLAGREPEELETESDRLLGLLADAARQGAREG</sequence>
<dbReference type="Pfam" id="PF01774">
    <property type="entry name" value="UreD"/>
    <property type="match status" value="1"/>
</dbReference>
<proteinExistence type="inferred from homology"/>
<dbReference type="OrthoDB" id="9807968at2"/>
<evidence type="ECO:0000256" key="2">
    <source>
        <dbReference type="HAMAP-Rule" id="MF_01384"/>
    </source>
</evidence>
<comment type="subcellular location">
    <subcellularLocation>
        <location evidence="2">Cytoplasm</location>
    </subcellularLocation>
</comment>
<dbReference type="HAMAP" id="MF_01384">
    <property type="entry name" value="UreD"/>
    <property type="match status" value="1"/>
</dbReference>
<protein>
    <recommendedName>
        <fullName evidence="2">Urease accessory protein UreD</fullName>
    </recommendedName>
</protein>
<keyword evidence="2" id="KW-0963">Cytoplasm</keyword>
<keyword evidence="4" id="KW-1185">Reference proteome</keyword>
<accession>A0A964T0P3</accession>
<comment type="caution">
    <text evidence="3">The sequence shown here is derived from an EMBL/GenBank/DDBJ whole genome shotgun (WGS) entry which is preliminary data.</text>
</comment>
<evidence type="ECO:0000313" key="3">
    <source>
        <dbReference type="EMBL" id="MYZ46228.1"/>
    </source>
</evidence>
<dbReference type="Proteomes" id="UP000773614">
    <property type="component" value="Unassembled WGS sequence"/>
</dbReference>
<dbReference type="EMBL" id="SPKJ01000001">
    <property type="protein sequence ID" value="MYZ46228.1"/>
    <property type="molecule type" value="Genomic_DNA"/>
</dbReference>
<dbReference type="GO" id="GO:0005737">
    <property type="term" value="C:cytoplasm"/>
    <property type="evidence" value="ECO:0007669"/>
    <property type="project" value="UniProtKB-SubCell"/>
</dbReference>
<evidence type="ECO:0000313" key="4">
    <source>
        <dbReference type="Proteomes" id="UP000773614"/>
    </source>
</evidence>
<evidence type="ECO:0000256" key="1">
    <source>
        <dbReference type="ARBA" id="ARBA00023186"/>
    </source>
</evidence>
<dbReference type="GO" id="GO:0016151">
    <property type="term" value="F:nickel cation binding"/>
    <property type="evidence" value="ECO:0007669"/>
    <property type="project" value="UniProtKB-UniRule"/>
</dbReference>
<reference evidence="3" key="1">
    <citation type="submission" date="2019-03" db="EMBL/GenBank/DDBJ databases">
        <title>Afifella sp. nov., isolated from activated sludge.</title>
        <authorList>
            <person name="Li Q."/>
            <person name="Liu Y."/>
        </authorList>
    </citation>
    <scope>NUCLEOTIDE SEQUENCE</scope>
    <source>
        <strain evidence="3">L72</strain>
    </source>
</reference>
<dbReference type="InterPro" id="IPR002669">
    <property type="entry name" value="UreD"/>
</dbReference>
<keyword evidence="1 2" id="KW-0143">Chaperone</keyword>
<comment type="similarity">
    <text evidence="2">Belongs to the UreD family.</text>
</comment>
<comment type="subunit">
    <text evidence="2">UreD, UreF and UreG form a complex that acts as a GTP-hydrolysis-dependent molecular chaperone, activating the urease apoprotein by helping to assemble the nickel containing metallocenter of UreC. The UreE protein probably delivers the nickel.</text>
</comment>
<gene>
    <name evidence="2" type="primary">ureD</name>
    <name evidence="3" type="ORF">E4O86_00615</name>
</gene>
<dbReference type="AlphaFoldDB" id="A0A964T0P3"/>
<organism evidence="3 4">
    <name type="scientific">Propylenella binzhouense</name>
    <dbReference type="NCBI Taxonomy" id="2555902"/>
    <lineage>
        <taxon>Bacteria</taxon>
        <taxon>Pseudomonadati</taxon>
        <taxon>Pseudomonadota</taxon>
        <taxon>Alphaproteobacteria</taxon>
        <taxon>Hyphomicrobiales</taxon>
        <taxon>Propylenellaceae</taxon>
        <taxon>Propylenella</taxon>
    </lineage>
</organism>
<comment type="function">
    <text evidence="2">Required for maturation of urease via the functional incorporation of the urease nickel metallocenter.</text>
</comment>